<accession>A0A2Z3RYP3</accession>
<reference evidence="3 4" key="1">
    <citation type="submission" date="2017-10" db="EMBL/GenBank/DDBJ databases">
        <title>Genome of an Actinobacterium that displays light-enhanced growth.</title>
        <authorList>
            <person name="Maresca J.A."/>
            <person name="Hempel P."/>
            <person name="Shevchenko O."/>
            <person name="Miller K.J."/>
            <person name="Hahn M.W."/>
        </authorList>
    </citation>
    <scope>NUCLEOTIDE SEQUENCE [LARGE SCALE GENOMIC DNA]</scope>
    <source>
        <strain evidence="3 4">MWH-Mo1</strain>
    </source>
</reference>
<sequence precursor="true">MIVKISAIVTSLCFLAIGLFSAIPANAVGIRQESAHGSMSQYVTLDGTHTQGQVYTSGYTALLDRFQVALLKTGTPGAITVDVYATSNGVPTGPSLSTGTILESAVSSSTPGLVPVDFSSPASLTSGSDYAVVFSVTSSGAGNFYNVYTVGINPGRWQRVTSTTPGTWVATPECLDFETYLTFVSPSSQPSSSSSSTSVITDPSLVHTGINEVQSYQYLGLGAVLLLVGAVVINIARVRSRQD</sequence>
<keyword evidence="1" id="KW-1133">Transmembrane helix</keyword>
<organism evidence="3 4">
    <name type="scientific">Aurantimicrobium photophilum</name>
    <dbReference type="NCBI Taxonomy" id="1987356"/>
    <lineage>
        <taxon>Bacteria</taxon>
        <taxon>Bacillati</taxon>
        <taxon>Actinomycetota</taxon>
        <taxon>Actinomycetes</taxon>
        <taxon>Micrococcales</taxon>
        <taxon>Microbacteriaceae</taxon>
        <taxon>Aurantimicrobium</taxon>
    </lineage>
</organism>
<evidence type="ECO:0008006" key="5">
    <source>
        <dbReference type="Google" id="ProtNLM"/>
    </source>
</evidence>
<feature type="signal peptide" evidence="2">
    <location>
        <begin position="1"/>
        <end position="27"/>
    </location>
</feature>
<feature type="chain" id="PRO_5016296914" description="Gram-positive cocci surface proteins LPxTG domain-containing protein" evidence="2">
    <location>
        <begin position="28"/>
        <end position="243"/>
    </location>
</feature>
<evidence type="ECO:0000256" key="1">
    <source>
        <dbReference type="SAM" id="Phobius"/>
    </source>
</evidence>
<protein>
    <recommendedName>
        <fullName evidence="5">Gram-positive cocci surface proteins LPxTG domain-containing protein</fullName>
    </recommendedName>
</protein>
<dbReference type="KEGG" id="aum:AURMO_01042"/>
<evidence type="ECO:0000313" key="4">
    <source>
        <dbReference type="Proteomes" id="UP000246894"/>
    </source>
</evidence>
<keyword evidence="4" id="KW-1185">Reference proteome</keyword>
<dbReference type="EMBL" id="CP023994">
    <property type="protein sequence ID" value="AWR21640.1"/>
    <property type="molecule type" value="Genomic_DNA"/>
</dbReference>
<evidence type="ECO:0000313" key="3">
    <source>
        <dbReference type="EMBL" id="AWR21640.1"/>
    </source>
</evidence>
<feature type="transmembrane region" description="Helical" evidence="1">
    <location>
        <begin position="216"/>
        <end position="236"/>
    </location>
</feature>
<dbReference type="AlphaFoldDB" id="A0A2Z3RYP3"/>
<gene>
    <name evidence="3" type="ORF">AURMO_01042</name>
</gene>
<evidence type="ECO:0000256" key="2">
    <source>
        <dbReference type="SAM" id="SignalP"/>
    </source>
</evidence>
<keyword evidence="1" id="KW-0812">Transmembrane</keyword>
<proteinExistence type="predicted"/>
<name>A0A2Z3RYP3_9MICO</name>
<dbReference type="Proteomes" id="UP000246894">
    <property type="component" value="Chromosome"/>
</dbReference>
<keyword evidence="1" id="KW-0472">Membrane</keyword>
<keyword evidence="2" id="KW-0732">Signal</keyword>